<keyword evidence="2" id="KW-0812">Transmembrane</keyword>
<keyword evidence="2" id="KW-0472">Membrane</keyword>
<name>A0A3M6UG83_POCDA</name>
<evidence type="ECO:0000256" key="1">
    <source>
        <dbReference type="SAM" id="MobiDB-lite"/>
    </source>
</evidence>
<evidence type="ECO:0000313" key="3">
    <source>
        <dbReference type="EMBL" id="RMX52697.1"/>
    </source>
</evidence>
<comment type="caution">
    <text evidence="3">The sequence shown here is derived from an EMBL/GenBank/DDBJ whole genome shotgun (WGS) entry which is preliminary data.</text>
</comment>
<feature type="region of interest" description="Disordered" evidence="1">
    <location>
        <begin position="57"/>
        <end position="77"/>
    </location>
</feature>
<keyword evidence="4" id="KW-1185">Reference proteome</keyword>
<sequence length="105" mass="12043">MHLLPKKSPILTYYLLILHNYLAKLTFMAVRGLLYLSKVAIMRKAIGIIRLMPDTTSGSKSFSNTATERPAANKMRYADPPIKARTRKFVKTRNQNSSHFSFKVR</sequence>
<evidence type="ECO:0000313" key="4">
    <source>
        <dbReference type="Proteomes" id="UP000275408"/>
    </source>
</evidence>
<gene>
    <name evidence="3" type="ORF">pdam_00004261</name>
</gene>
<accession>A0A3M6UG83</accession>
<reference evidence="3 4" key="1">
    <citation type="journal article" date="2018" name="Sci. Rep.">
        <title>Comparative analysis of the Pocillopora damicornis genome highlights role of immune system in coral evolution.</title>
        <authorList>
            <person name="Cunning R."/>
            <person name="Bay R.A."/>
            <person name="Gillette P."/>
            <person name="Baker A.C."/>
            <person name="Traylor-Knowles N."/>
        </authorList>
    </citation>
    <scope>NUCLEOTIDE SEQUENCE [LARGE SCALE GENOMIC DNA]</scope>
    <source>
        <strain evidence="3">RSMAS</strain>
        <tissue evidence="3">Whole animal</tissue>
    </source>
</reference>
<dbReference type="AlphaFoldDB" id="A0A3M6UG83"/>
<feature type="non-terminal residue" evidence="3">
    <location>
        <position position="105"/>
    </location>
</feature>
<keyword evidence="2" id="KW-1133">Transmembrane helix</keyword>
<protein>
    <submittedName>
        <fullName evidence="3">Uncharacterized protein</fullName>
    </submittedName>
</protein>
<dbReference type="EMBL" id="RCHS01001596">
    <property type="protein sequence ID" value="RMX52697.1"/>
    <property type="molecule type" value="Genomic_DNA"/>
</dbReference>
<feature type="compositionally biased region" description="Polar residues" evidence="1">
    <location>
        <begin position="57"/>
        <end position="67"/>
    </location>
</feature>
<evidence type="ECO:0000256" key="2">
    <source>
        <dbReference type="SAM" id="Phobius"/>
    </source>
</evidence>
<organism evidence="3 4">
    <name type="scientific">Pocillopora damicornis</name>
    <name type="common">Cauliflower coral</name>
    <name type="synonym">Millepora damicornis</name>
    <dbReference type="NCBI Taxonomy" id="46731"/>
    <lineage>
        <taxon>Eukaryota</taxon>
        <taxon>Metazoa</taxon>
        <taxon>Cnidaria</taxon>
        <taxon>Anthozoa</taxon>
        <taxon>Hexacorallia</taxon>
        <taxon>Scleractinia</taxon>
        <taxon>Astrocoeniina</taxon>
        <taxon>Pocilloporidae</taxon>
        <taxon>Pocillopora</taxon>
    </lineage>
</organism>
<feature type="transmembrane region" description="Helical" evidence="2">
    <location>
        <begin position="12"/>
        <end position="34"/>
    </location>
</feature>
<dbReference type="Proteomes" id="UP000275408">
    <property type="component" value="Unassembled WGS sequence"/>
</dbReference>
<proteinExistence type="predicted"/>